<name>A0A6J6GMG7_9ZZZZ</name>
<dbReference type="GO" id="GO:0019239">
    <property type="term" value="F:deaminase activity"/>
    <property type="evidence" value="ECO:0007669"/>
    <property type="project" value="TreeGrafter"/>
</dbReference>
<dbReference type="InterPro" id="IPR006175">
    <property type="entry name" value="YjgF/YER057c/UK114"/>
</dbReference>
<dbReference type="Gene3D" id="3.30.1330.40">
    <property type="entry name" value="RutC-like"/>
    <property type="match status" value="1"/>
</dbReference>
<dbReference type="EMBL" id="CAEZSR010000349">
    <property type="protein sequence ID" value="CAB4602542.1"/>
    <property type="molecule type" value="Genomic_DNA"/>
</dbReference>
<dbReference type="Pfam" id="PF01042">
    <property type="entry name" value="Ribonuc_L-PSP"/>
    <property type="match status" value="1"/>
</dbReference>
<sequence length="129" mass="13194">MNTPILPPTMAPPAANYVHAMLSTDASRIVHTSGVVPIAADGSTPAGIGEQAEVVWANIEAILTEADLSLSDVVSVTTYVVVDQIGALGAVMAARDRALGGHRAASTLVTVPALARPEWLMEIAVVAVA</sequence>
<accession>A0A6J6GMG7</accession>
<evidence type="ECO:0000256" key="1">
    <source>
        <dbReference type="ARBA" id="ARBA00010552"/>
    </source>
</evidence>
<dbReference type="PANTHER" id="PTHR11803">
    <property type="entry name" value="2-IMINOBUTANOATE/2-IMINOPROPANOATE DEAMINASE RIDA"/>
    <property type="match status" value="1"/>
</dbReference>
<gene>
    <name evidence="2" type="ORF">UFOPK1493_04425</name>
</gene>
<dbReference type="AlphaFoldDB" id="A0A6J6GMG7"/>
<dbReference type="PANTHER" id="PTHR11803:SF58">
    <property type="entry name" value="PROTEIN HMF1-RELATED"/>
    <property type="match status" value="1"/>
</dbReference>
<evidence type="ECO:0000313" key="2">
    <source>
        <dbReference type="EMBL" id="CAB4602542.1"/>
    </source>
</evidence>
<comment type="similarity">
    <text evidence="1">Belongs to the RutC family.</text>
</comment>
<dbReference type="GO" id="GO:0005829">
    <property type="term" value="C:cytosol"/>
    <property type="evidence" value="ECO:0007669"/>
    <property type="project" value="TreeGrafter"/>
</dbReference>
<organism evidence="2">
    <name type="scientific">freshwater metagenome</name>
    <dbReference type="NCBI Taxonomy" id="449393"/>
    <lineage>
        <taxon>unclassified sequences</taxon>
        <taxon>metagenomes</taxon>
        <taxon>ecological metagenomes</taxon>
    </lineage>
</organism>
<dbReference type="InterPro" id="IPR035959">
    <property type="entry name" value="RutC-like_sf"/>
</dbReference>
<reference evidence="2" key="1">
    <citation type="submission" date="2020-05" db="EMBL/GenBank/DDBJ databases">
        <authorList>
            <person name="Chiriac C."/>
            <person name="Salcher M."/>
            <person name="Ghai R."/>
            <person name="Kavagutti S V."/>
        </authorList>
    </citation>
    <scope>NUCLEOTIDE SEQUENCE</scope>
</reference>
<proteinExistence type="inferred from homology"/>
<dbReference type="SUPFAM" id="SSF55298">
    <property type="entry name" value="YjgF-like"/>
    <property type="match status" value="1"/>
</dbReference>
<protein>
    <submittedName>
        <fullName evidence="2">Unannotated protein</fullName>
    </submittedName>
</protein>